<dbReference type="AlphaFoldDB" id="A0A3M6WV60"/>
<proteinExistence type="predicted"/>
<accession>A0A3M6WV60</accession>
<comment type="caution">
    <text evidence="2">The sequence shown here is derived from an EMBL/GenBank/DDBJ whole genome shotgun (WGS) entry which is preliminary data.</text>
</comment>
<feature type="region of interest" description="Disordered" evidence="1">
    <location>
        <begin position="1"/>
        <end position="40"/>
    </location>
</feature>
<organism evidence="2 3">
    <name type="scientific">Hortaea werneckii</name>
    <name type="common">Black yeast</name>
    <name type="synonym">Cladosporium werneckii</name>
    <dbReference type="NCBI Taxonomy" id="91943"/>
    <lineage>
        <taxon>Eukaryota</taxon>
        <taxon>Fungi</taxon>
        <taxon>Dikarya</taxon>
        <taxon>Ascomycota</taxon>
        <taxon>Pezizomycotina</taxon>
        <taxon>Dothideomycetes</taxon>
        <taxon>Dothideomycetidae</taxon>
        <taxon>Mycosphaerellales</taxon>
        <taxon>Teratosphaeriaceae</taxon>
        <taxon>Hortaea</taxon>
    </lineage>
</organism>
<dbReference type="OrthoDB" id="5218421at2759"/>
<reference evidence="2 3" key="1">
    <citation type="journal article" date="2018" name="BMC Genomics">
        <title>Genomic evidence for intraspecific hybridization in a clonal and extremely halotolerant yeast.</title>
        <authorList>
            <person name="Gostincar C."/>
            <person name="Stajich J.E."/>
            <person name="Zupancic J."/>
            <person name="Zalar P."/>
            <person name="Gunde-Cimerman N."/>
        </authorList>
    </citation>
    <scope>NUCLEOTIDE SEQUENCE [LARGE SCALE GENOMIC DNA]</scope>
    <source>
        <strain evidence="2 3">EXF-6656</strain>
    </source>
</reference>
<evidence type="ECO:0000313" key="3">
    <source>
        <dbReference type="Proteomes" id="UP000281245"/>
    </source>
</evidence>
<feature type="region of interest" description="Disordered" evidence="1">
    <location>
        <begin position="83"/>
        <end position="119"/>
    </location>
</feature>
<feature type="compositionally biased region" description="Polar residues" evidence="1">
    <location>
        <begin position="110"/>
        <end position="119"/>
    </location>
</feature>
<gene>
    <name evidence="2" type="ORF">D0869_06308</name>
</gene>
<evidence type="ECO:0000256" key="1">
    <source>
        <dbReference type="SAM" id="MobiDB-lite"/>
    </source>
</evidence>
<dbReference type="Proteomes" id="UP000281245">
    <property type="component" value="Unassembled WGS sequence"/>
</dbReference>
<dbReference type="EMBL" id="QWIJ01000460">
    <property type="protein sequence ID" value="RMX82098.1"/>
    <property type="molecule type" value="Genomic_DNA"/>
</dbReference>
<evidence type="ECO:0000313" key="2">
    <source>
        <dbReference type="EMBL" id="RMX82098.1"/>
    </source>
</evidence>
<protein>
    <submittedName>
        <fullName evidence="2">Uncharacterized protein</fullName>
    </submittedName>
</protein>
<name>A0A3M6WV60_HORWE</name>
<sequence>MRLSTSTALAYSPSAFEVPSLPPSSPTTSNIMSSAQAQIATRHQEVIPPVEAQAAFTQHFDPTQPEKAMTSYQKLMHQHTLQQFENANLSSRRRSSDKDMGVASLPSEGSRGSMSSTGS</sequence>
<dbReference type="VEuPathDB" id="FungiDB:BTJ68_08782"/>
<feature type="compositionally biased region" description="Polar residues" evidence="1">
    <location>
        <begin position="30"/>
        <end position="40"/>
    </location>
</feature>